<keyword evidence="3" id="KW-1185">Reference proteome</keyword>
<dbReference type="Proteomes" id="UP000225277">
    <property type="component" value="Unassembled WGS sequence"/>
</dbReference>
<dbReference type="GeneID" id="35601224"/>
<dbReference type="RefSeq" id="XP_023627111.1">
    <property type="nucleotide sequence ID" value="XM_023771343.1"/>
</dbReference>
<dbReference type="InterPro" id="IPR036397">
    <property type="entry name" value="RNaseH_sf"/>
</dbReference>
<accession>A0A2D3USD3</accession>
<dbReference type="STRING" id="112498.A0A2D3USD3"/>
<sequence length="126" mass="14016">MGLNADQLYKITFSLCWTFARALTPISYASPAYYADLLAERGRSYLVSFLSPVHPRRAWLDMTMAQMPPAPTGMTPGSADDLRRKDDLLLNLIRTGWGPPSGPNWVNAAKRPSPQHSALGNTMFYI</sequence>
<dbReference type="EMBL" id="FJUY01000009">
    <property type="protein sequence ID" value="CZT20222.1"/>
    <property type="molecule type" value="Genomic_DNA"/>
</dbReference>
<evidence type="ECO:0000259" key="1">
    <source>
        <dbReference type="PROSITE" id="PS50822"/>
    </source>
</evidence>
<dbReference type="SUPFAM" id="SSF53098">
    <property type="entry name" value="Ribonuclease H-like"/>
    <property type="match status" value="1"/>
</dbReference>
<organism evidence="2 3">
    <name type="scientific">Ramularia collo-cygni</name>
    <dbReference type="NCBI Taxonomy" id="112498"/>
    <lineage>
        <taxon>Eukaryota</taxon>
        <taxon>Fungi</taxon>
        <taxon>Dikarya</taxon>
        <taxon>Ascomycota</taxon>
        <taxon>Pezizomycotina</taxon>
        <taxon>Dothideomycetes</taxon>
        <taxon>Dothideomycetidae</taxon>
        <taxon>Mycosphaerellales</taxon>
        <taxon>Mycosphaerellaceae</taxon>
        <taxon>Ramularia</taxon>
    </lineage>
</organism>
<name>A0A2D3USD3_9PEZI</name>
<reference evidence="2 3" key="1">
    <citation type="submission" date="2016-03" db="EMBL/GenBank/DDBJ databases">
        <authorList>
            <person name="Ploux O."/>
        </authorList>
    </citation>
    <scope>NUCLEOTIDE SEQUENCE [LARGE SCALE GENOMIC DNA]</scope>
    <source>
        <strain evidence="2 3">URUG2</strain>
    </source>
</reference>
<dbReference type="Gene3D" id="3.30.420.10">
    <property type="entry name" value="Ribonuclease H-like superfamily/Ribonuclease H"/>
    <property type="match status" value="1"/>
</dbReference>
<dbReference type="GO" id="GO:0003676">
    <property type="term" value="F:nucleic acid binding"/>
    <property type="evidence" value="ECO:0007669"/>
    <property type="project" value="InterPro"/>
</dbReference>
<evidence type="ECO:0000313" key="2">
    <source>
        <dbReference type="EMBL" id="CZT20222.1"/>
    </source>
</evidence>
<dbReference type="AlphaFoldDB" id="A0A2D3USD3"/>
<proteinExistence type="predicted"/>
<gene>
    <name evidence="2" type="ORF">RCC_06079</name>
</gene>
<evidence type="ECO:0000313" key="3">
    <source>
        <dbReference type="Proteomes" id="UP000225277"/>
    </source>
</evidence>
<protein>
    <recommendedName>
        <fullName evidence="1">Piwi domain-containing protein</fullName>
    </recommendedName>
</protein>
<dbReference type="InterPro" id="IPR003165">
    <property type="entry name" value="Piwi"/>
</dbReference>
<dbReference type="InterPro" id="IPR012337">
    <property type="entry name" value="RNaseH-like_sf"/>
</dbReference>
<dbReference type="OrthoDB" id="10252740at2759"/>
<dbReference type="PROSITE" id="PS50822">
    <property type="entry name" value="PIWI"/>
    <property type="match status" value="1"/>
</dbReference>
<feature type="domain" description="Piwi" evidence="1">
    <location>
        <begin position="1"/>
        <end position="47"/>
    </location>
</feature>